<sequence length="304" mass="34878">MSLTSAVLSLLFKKGDALRDKGLTPPKNIERHVNINYYGDTTEDHLLDLYNPLDNEKPLPVIISIHGGGWVYGNKDAYQFYCMNLASYGFNVINFSYRLAPKYKFPAALEDVNAVFHWVKENSEKFNFDLNNLFVVGDSAGAQLAGQYAAITTNCEYANLFNFKTPDIRIKAMGLNCGIYDPLDRIKNRENILINRFIKSLVRDYVGKDIYEYERQMDFQSNLTSSFPPVFISCSVNDLLVGCKPELINRLKTLGIAHIYKEYGHKDKYANHVFHLNIRNTEAIKLNDEQVDFFSQLCDYNNQI</sequence>
<evidence type="ECO:0000256" key="1">
    <source>
        <dbReference type="ARBA" id="ARBA00022801"/>
    </source>
</evidence>
<accession>A0A6V8SBX2</accession>
<dbReference type="Gene3D" id="3.40.50.1820">
    <property type="entry name" value="alpha/beta hydrolase"/>
    <property type="match status" value="1"/>
</dbReference>
<keyword evidence="4" id="KW-1185">Reference proteome</keyword>
<dbReference type="InterPro" id="IPR049492">
    <property type="entry name" value="BD-FAE-like_dom"/>
</dbReference>
<feature type="domain" description="BD-FAE-like" evidence="2">
    <location>
        <begin position="47"/>
        <end position="242"/>
    </location>
</feature>
<dbReference type="InterPro" id="IPR050300">
    <property type="entry name" value="GDXG_lipolytic_enzyme"/>
</dbReference>
<dbReference type="InterPro" id="IPR029058">
    <property type="entry name" value="AB_hydrolase_fold"/>
</dbReference>
<dbReference type="GO" id="GO:0016787">
    <property type="term" value="F:hydrolase activity"/>
    <property type="evidence" value="ECO:0007669"/>
    <property type="project" value="UniProtKB-KW"/>
</dbReference>
<dbReference type="PANTHER" id="PTHR48081">
    <property type="entry name" value="AB HYDROLASE SUPERFAMILY PROTEIN C4A8.06C"/>
    <property type="match status" value="1"/>
</dbReference>
<dbReference type="SUPFAM" id="SSF53474">
    <property type="entry name" value="alpha/beta-Hydrolases"/>
    <property type="match status" value="1"/>
</dbReference>
<dbReference type="EMBL" id="BLZR01000001">
    <property type="protein sequence ID" value="GFP74739.1"/>
    <property type="molecule type" value="Genomic_DNA"/>
</dbReference>
<evidence type="ECO:0000313" key="4">
    <source>
        <dbReference type="Proteomes" id="UP000580568"/>
    </source>
</evidence>
<evidence type="ECO:0000313" key="3">
    <source>
        <dbReference type="EMBL" id="GFP74739.1"/>
    </source>
</evidence>
<dbReference type="Proteomes" id="UP000580568">
    <property type="component" value="Unassembled WGS sequence"/>
</dbReference>
<protein>
    <submittedName>
        <fullName evidence="3">Acetyl esterase</fullName>
    </submittedName>
</protein>
<name>A0A6V8SBX2_9CLOT</name>
<dbReference type="Pfam" id="PF20434">
    <property type="entry name" value="BD-FAE"/>
    <property type="match status" value="1"/>
</dbReference>
<dbReference type="RefSeq" id="WP_183276284.1">
    <property type="nucleotide sequence ID" value="NZ_BLZR01000001.1"/>
</dbReference>
<keyword evidence="1" id="KW-0378">Hydrolase</keyword>
<evidence type="ECO:0000259" key="2">
    <source>
        <dbReference type="Pfam" id="PF20434"/>
    </source>
</evidence>
<proteinExistence type="predicted"/>
<organism evidence="3 4">
    <name type="scientific">Clostridium fungisolvens</name>
    <dbReference type="NCBI Taxonomy" id="1604897"/>
    <lineage>
        <taxon>Bacteria</taxon>
        <taxon>Bacillati</taxon>
        <taxon>Bacillota</taxon>
        <taxon>Clostridia</taxon>
        <taxon>Eubacteriales</taxon>
        <taxon>Clostridiaceae</taxon>
        <taxon>Clostridium</taxon>
    </lineage>
</organism>
<reference evidence="3 4" key="1">
    <citation type="submission" date="2020-07" db="EMBL/GenBank/DDBJ databases">
        <title>A new beta-1,3-glucan-decomposing anaerobic bacterium isolated from anoxic soil subjected to biological soil disinfestation.</title>
        <authorList>
            <person name="Ueki A."/>
            <person name="Tonouchi A."/>
        </authorList>
    </citation>
    <scope>NUCLEOTIDE SEQUENCE [LARGE SCALE GENOMIC DNA]</scope>
    <source>
        <strain evidence="3 4">TW1</strain>
    </source>
</reference>
<dbReference type="AlphaFoldDB" id="A0A6V8SBX2"/>
<gene>
    <name evidence="3" type="ORF">bsdtw1_00794</name>
</gene>
<comment type="caution">
    <text evidence="3">The sequence shown here is derived from an EMBL/GenBank/DDBJ whole genome shotgun (WGS) entry which is preliminary data.</text>
</comment>